<reference evidence="1 2" key="1">
    <citation type="submission" date="2019-10" db="EMBL/GenBank/DDBJ databases">
        <authorList>
            <person name="Karimi E."/>
        </authorList>
    </citation>
    <scope>NUCLEOTIDE SEQUENCE [LARGE SCALE GENOMIC DNA]</scope>
    <source>
        <strain evidence="1">Bacillus sp. 348</strain>
    </source>
</reference>
<evidence type="ECO:0000313" key="2">
    <source>
        <dbReference type="Proteomes" id="UP000433089"/>
    </source>
</evidence>
<dbReference type="AlphaFoldDB" id="A0A653SPX5"/>
<dbReference type="Proteomes" id="UP000433089">
    <property type="component" value="Unassembled WGS sequence"/>
</dbReference>
<dbReference type="EMBL" id="CABWLH010000009">
    <property type="protein sequence ID" value="VXB70455.1"/>
    <property type="molecule type" value="Genomic_DNA"/>
</dbReference>
<accession>A0A653SPX5</accession>
<proteinExistence type="predicted"/>
<organism evidence="1 2">
    <name type="scientific">Bacillus altitudinis</name>
    <dbReference type="NCBI Taxonomy" id="293387"/>
    <lineage>
        <taxon>Bacteria</taxon>
        <taxon>Bacillati</taxon>
        <taxon>Bacillota</taxon>
        <taxon>Bacilli</taxon>
        <taxon>Bacillales</taxon>
        <taxon>Bacillaceae</taxon>
        <taxon>Bacillus</taxon>
    </lineage>
</organism>
<sequence length="38" mass="4475">MCKLNTQFDGGVIRQMTEKLEPFRSFEEHMARSQGFKP</sequence>
<evidence type="ECO:0000313" key="1">
    <source>
        <dbReference type="EMBL" id="VXB70455.1"/>
    </source>
</evidence>
<protein>
    <submittedName>
        <fullName evidence="1">Uncharacterized protein</fullName>
    </submittedName>
</protein>
<name>A0A653SPX5_BACAB</name>
<gene>
    <name evidence="1" type="ORF">BACI348_41350</name>
</gene>